<dbReference type="HOGENOM" id="CLU_080518_1_0_1"/>
<feature type="transmembrane region" description="Helical" evidence="10">
    <location>
        <begin position="86"/>
        <end position="104"/>
    </location>
</feature>
<dbReference type="EMBL" id="KN840677">
    <property type="protein sequence ID" value="KIP02413.1"/>
    <property type="molecule type" value="Genomic_DNA"/>
</dbReference>
<dbReference type="InterPro" id="IPR009582">
    <property type="entry name" value="Spc2/SPCS2"/>
</dbReference>
<keyword evidence="4 10" id="KW-0812">Transmembrane</keyword>
<comment type="subcellular location">
    <subcellularLocation>
        <location evidence="1">Endoplasmic reticulum membrane</location>
        <topology evidence="1">Multi-pass membrane protein</topology>
    </subcellularLocation>
</comment>
<evidence type="ECO:0000256" key="6">
    <source>
        <dbReference type="ARBA" id="ARBA00022989"/>
    </source>
</evidence>
<dbReference type="STRING" id="745531.A0A0C3PBQ6"/>
<name>A0A0C3PBQ6_PHLG1</name>
<evidence type="ECO:0000256" key="4">
    <source>
        <dbReference type="ARBA" id="ARBA00022692"/>
    </source>
</evidence>
<dbReference type="OrthoDB" id="29558at2759"/>
<feature type="compositionally biased region" description="Low complexity" evidence="9">
    <location>
        <begin position="19"/>
        <end position="33"/>
    </location>
</feature>
<keyword evidence="5" id="KW-0256">Endoplasmic reticulum</keyword>
<dbReference type="GO" id="GO:0045047">
    <property type="term" value="P:protein targeting to ER"/>
    <property type="evidence" value="ECO:0007669"/>
    <property type="project" value="TreeGrafter"/>
</dbReference>
<gene>
    <name evidence="11" type="ORF">PHLGIDRAFT_96011</name>
</gene>
<dbReference type="GO" id="GO:0005787">
    <property type="term" value="C:signal peptidase complex"/>
    <property type="evidence" value="ECO:0007669"/>
    <property type="project" value="InterPro"/>
</dbReference>
<reference evidence="11 12" key="1">
    <citation type="journal article" date="2014" name="PLoS Genet.">
        <title>Analysis of the Phlebiopsis gigantea genome, transcriptome and secretome provides insight into its pioneer colonization strategies of wood.</title>
        <authorList>
            <person name="Hori C."/>
            <person name="Ishida T."/>
            <person name="Igarashi K."/>
            <person name="Samejima M."/>
            <person name="Suzuki H."/>
            <person name="Master E."/>
            <person name="Ferreira P."/>
            <person name="Ruiz-Duenas F.J."/>
            <person name="Held B."/>
            <person name="Canessa P."/>
            <person name="Larrondo L.F."/>
            <person name="Schmoll M."/>
            <person name="Druzhinina I.S."/>
            <person name="Kubicek C.P."/>
            <person name="Gaskell J.A."/>
            <person name="Kersten P."/>
            <person name="St John F."/>
            <person name="Glasner J."/>
            <person name="Sabat G."/>
            <person name="Splinter BonDurant S."/>
            <person name="Syed K."/>
            <person name="Yadav J."/>
            <person name="Mgbeahuruike A.C."/>
            <person name="Kovalchuk A."/>
            <person name="Asiegbu F.O."/>
            <person name="Lackner G."/>
            <person name="Hoffmeister D."/>
            <person name="Rencoret J."/>
            <person name="Gutierrez A."/>
            <person name="Sun H."/>
            <person name="Lindquist E."/>
            <person name="Barry K."/>
            <person name="Riley R."/>
            <person name="Grigoriev I.V."/>
            <person name="Henrissat B."/>
            <person name="Kues U."/>
            <person name="Berka R.M."/>
            <person name="Martinez A.T."/>
            <person name="Covert S.F."/>
            <person name="Blanchette R.A."/>
            <person name="Cullen D."/>
        </authorList>
    </citation>
    <scope>NUCLEOTIDE SEQUENCE [LARGE SCALE GENOMIC DNA]</scope>
    <source>
        <strain evidence="11 12">11061_1 CR5-6</strain>
    </source>
</reference>
<evidence type="ECO:0000256" key="9">
    <source>
        <dbReference type="SAM" id="MobiDB-lite"/>
    </source>
</evidence>
<evidence type="ECO:0000256" key="2">
    <source>
        <dbReference type="ARBA" id="ARBA00007324"/>
    </source>
</evidence>
<evidence type="ECO:0000256" key="7">
    <source>
        <dbReference type="ARBA" id="ARBA00023136"/>
    </source>
</evidence>
<evidence type="ECO:0000256" key="10">
    <source>
        <dbReference type="SAM" id="Phobius"/>
    </source>
</evidence>
<dbReference type="Proteomes" id="UP000053257">
    <property type="component" value="Unassembled WGS sequence"/>
</dbReference>
<protein>
    <recommendedName>
        <fullName evidence="3">Signal peptidase complex subunit 2</fullName>
    </recommendedName>
</protein>
<dbReference type="PANTHER" id="PTHR13085">
    <property type="entry name" value="MICROSOMAL SIGNAL PEPTIDASE 25 KDA SUBUNIT"/>
    <property type="match status" value="1"/>
</dbReference>
<comment type="similarity">
    <text evidence="2">Belongs to the SPCS2 family.</text>
</comment>
<keyword evidence="12" id="KW-1185">Reference proteome</keyword>
<feature type="region of interest" description="Disordered" evidence="9">
    <location>
        <begin position="1"/>
        <end position="33"/>
    </location>
</feature>
<evidence type="ECO:0000256" key="8">
    <source>
        <dbReference type="ARBA" id="ARBA00045608"/>
    </source>
</evidence>
<evidence type="ECO:0000313" key="12">
    <source>
        <dbReference type="Proteomes" id="UP000053257"/>
    </source>
</evidence>
<evidence type="ECO:0000256" key="5">
    <source>
        <dbReference type="ARBA" id="ARBA00022824"/>
    </source>
</evidence>
<feature type="transmembrane region" description="Helical" evidence="10">
    <location>
        <begin position="116"/>
        <end position="138"/>
    </location>
</feature>
<evidence type="ECO:0000256" key="1">
    <source>
        <dbReference type="ARBA" id="ARBA00004477"/>
    </source>
</evidence>
<keyword evidence="7 10" id="KW-0472">Membrane</keyword>
<accession>A0A0C3PBQ6</accession>
<evidence type="ECO:0000313" key="11">
    <source>
        <dbReference type="EMBL" id="KIP02413.1"/>
    </source>
</evidence>
<dbReference type="PANTHER" id="PTHR13085:SF0">
    <property type="entry name" value="SIGNAL PEPTIDASE COMPLEX SUBUNIT 2"/>
    <property type="match status" value="1"/>
</dbReference>
<keyword evidence="6 10" id="KW-1133">Transmembrane helix</keyword>
<dbReference type="GO" id="GO:0006465">
    <property type="term" value="P:signal peptide processing"/>
    <property type="evidence" value="ECO:0007669"/>
    <property type="project" value="InterPro"/>
</dbReference>
<organism evidence="11 12">
    <name type="scientific">Phlebiopsis gigantea (strain 11061_1 CR5-6)</name>
    <name type="common">White-rot fungus</name>
    <name type="synonym">Peniophora gigantea</name>
    <dbReference type="NCBI Taxonomy" id="745531"/>
    <lineage>
        <taxon>Eukaryota</taxon>
        <taxon>Fungi</taxon>
        <taxon>Dikarya</taxon>
        <taxon>Basidiomycota</taxon>
        <taxon>Agaricomycotina</taxon>
        <taxon>Agaricomycetes</taxon>
        <taxon>Polyporales</taxon>
        <taxon>Phanerochaetaceae</taxon>
        <taxon>Phlebiopsis</taxon>
    </lineage>
</organism>
<sequence>MSIRGKNAVNGPSSAHPDSVSQPDGSSSASSSISGLLTTTATGVERDEVKVNNASVSDMKHACDDALKRFLSRPDLFKQIYTHTDVRLGLGYASVIVAACTGLYGYKIDFETSKPFVWAGLILYIVLTVLQSLYAYFVEGDVVFVGKRKTLDKRIVTERITISSTSTPSKPDSPPAYALKLSFVRSTSGGKSLLSKGRSSIQSGYNGFFDENGVLDQEVFERWAGAAVAAVMEGKTE</sequence>
<proteinExistence type="inferred from homology"/>
<dbReference type="Pfam" id="PF06703">
    <property type="entry name" value="SPC25"/>
    <property type="match status" value="1"/>
</dbReference>
<evidence type="ECO:0000256" key="3">
    <source>
        <dbReference type="ARBA" id="ARBA00017057"/>
    </source>
</evidence>
<comment type="function">
    <text evidence="8">Component of the signal peptidase complex (SPC) which catalyzes the cleavage of N-terminal signal sequences from nascent proteins as they are translocated into the lumen of the endoplasmic reticulum. Enhances the enzymatic activity of SPC and facilitates the interactions between different components of the translocation site.</text>
</comment>
<dbReference type="AlphaFoldDB" id="A0A0C3PBQ6"/>